<sequence length="97" mass="11135">MLSPELIQKLNNPPRKTINLVIKLNPEKMNFVSMVINGYDRIALPRTRNGKEGILDLIASPDFIDDLYLILEDLKKNYDPTLEIIEELGDNWIVAVK</sequence>
<protein>
    <recommendedName>
        <fullName evidence="3">DUF4911 domain-containing protein</fullName>
    </recommendedName>
</protein>
<evidence type="ECO:0008006" key="3">
    <source>
        <dbReference type="Google" id="ProtNLM"/>
    </source>
</evidence>
<evidence type="ECO:0000313" key="2">
    <source>
        <dbReference type="Proteomes" id="UP001157947"/>
    </source>
</evidence>
<proteinExistence type="predicted"/>
<gene>
    <name evidence="1" type="ORF">SAMN06264868_10562</name>
</gene>
<dbReference type="EMBL" id="FXTX01000005">
    <property type="protein sequence ID" value="SMP07819.1"/>
    <property type="molecule type" value="Genomic_DNA"/>
</dbReference>
<evidence type="ECO:0000313" key="1">
    <source>
        <dbReference type="EMBL" id="SMP07819.1"/>
    </source>
</evidence>
<accession>A0AA46ADV8</accession>
<comment type="caution">
    <text evidence="1">The sequence shown here is derived from an EMBL/GenBank/DDBJ whole genome shotgun (WGS) entry which is preliminary data.</text>
</comment>
<name>A0AA46ADV8_9AQUI</name>
<dbReference type="AlphaFoldDB" id="A0AA46ADV8"/>
<keyword evidence="2" id="KW-1185">Reference proteome</keyword>
<dbReference type="Proteomes" id="UP001157947">
    <property type="component" value="Unassembled WGS sequence"/>
</dbReference>
<dbReference type="InterPro" id="IPR032587">
    <property type="entry name" value="DUF4911"/>
</dbReference>
<reference evidence="1" key="1">
    <citation type="submission" date="2017-05" db="EMBL/GenBank/DDBJ databases">
        <authorList>
            <person name="Varghese N."/>
            <person name="Submissions S."/>
        </authorList>
    </citation>
    <scope>NUCLEOTIDE SEQUENCE</scope>
    <source>
        <strain evidence="1">DSM 18763</strain>
    </source>
</reference>
<organism evidence="1 2">
    <name type="scientific">Venenivibrio stagnispumantis</name>
    <dbReference type="NCBI Taxonomy" id="407998"/>
    <lineage>
        <taxon>Bacteria</taxon>
        <taxon>Pseudomonadati</taxon>
        <taxon>Aquificota</taxon>
        <taxon>Aquificia</taxon>
        <taxon>Aquificales</taxon>
        <taxon>Hydrogenothermaceae</taxon>
        <taxon>Venenivibrio</taxon>
    </lineage>
</organism>
<dbReference type="Pfam" id="PF16256">
    <property type="entry name" value="DUF4911"/>
    <property type="match status" value="1"/>
</dbReference>
<dbReference type="RefSeq" id="WP_265133994.1">
    <property type="nucleotide sequence ID" value="NZ_FXTX01000005.1"/>
</dbReference>